<dbReference type="CDD" id="cd18082">
    <property type="entry name" value="SpoU-like_family"/>
    <property type="match status" value="1"/>
</dbReference>
<proteinExistence type="predicted"/>
<dbReference type="KEGG" id="spoa:EQM13_17685"/>
<keyword evidence="2 4" id="KW-0808">Transferase</keyword>
<sequence length="242" mass="27451">MALKKYKKDYSYSYALGEFPTIELINSKPDKAIKVLVNSNYKGSKGQPDIYDFCKDKDIQTETNDKFFTRISPKENCYVIGIFEKYDLFLQEDKSHIVLVNPSNMGNMGTIIRTMVGFGINNLAIVSPGVDIFDPKVIRASMGAFFKLNFKYYNSFDEYKNSFPGHHIYTFMLNGASTIKDIKHNADQKFSLVFGNEAKGLDDSFLKEGTSVVIKHTNNIDSLNLPIAVGIAIYEFSKKNIY</sequence>
<protein>
    <submittedName>
        <fullName evidence="4">TrmH family RNA methyltransferase</fullName>
    </submittedName>
</protein>
<dbReference type="AlphaFoldDB" id="A0A410QHS7"/>
<dbReference type="InterPro" id="IPR029026">
    <property type="entry name" value="tRNA_m1G_MTases_N"/>
</dbReference>
<dbReference type="GO" id="GO:0032259">
    <property type="term" value="P:methylation"/>
    <property type="evidence" value="ECO:0007669"/>
    <property type="project" value="UniProtKB-KW"/>
</dbReference>
<dbReference type="Proteomes" id="UP000287969">
    <property type="component" value="Chromosome"/>
</dbReference>
<evidence type="ECO:0000256" key="2">
    <source>
        <dbReference type="ARBA" id="ARBA00022679"/>
    </source>
</evidence>
<evidence type="ECO:0000259" key="3">
    <source>
        <dbReference type="Pfam" id="PF00588"/>
    </source>
</evidence>
<gene>
    <name evidence="4" type="ORF">EQM13_17685</name>
</gene>
<dbReference type="OrthoDB" id="9785673at2"/>
<keyword evidence="1 4" id="KW-0489">Methyltransferase</keyword>
<dbReference type="InterPro" id="IPR029028">
    <property type="entry name" value="Alpha/beta_knot_MTases"/>
</dbReference>
<dbReference type="InterPro" id="IPR051259">
    <property type="entry name" value="rRNA_Methyltransferase"/>
</dbReference>
<dbReference type="PANTHER" id="PTHR43191:SF2">
    <property type="entry name" value="RRNA METHYLTRANSFERASE 3, MITOCHONDRIAL"/>
    <property type="match status" value="1"/>
</dbReference>
<accession>A0A410QHS7</accession>
<dbReference type="GO" id="GO:0003723">
    <property type="term" value="F:RNA binding"/>
    <property type="evidence" value="ECO:0007669"/>
    <property type="project" value="InterPro"/>
</dbReference>
<evidence type="ECO:0000256" key="1">
    <source>
        <dbReference type="ARBA" id="ARBA00022603"/>
    </source>
</evidence>
<evidence type="ECO:0000313" key="5">
    <source>
        <dbReference type="Proteomes" id="UP000287969"/>
    </source>
</evidence>
<name>A0A410QHS7_9FIRM</name>
<reference evidence="5" key="1">
    <citation type="submission" date="2019-01" db="EMBL/GenBank/DDBJ databases">
        <title>Draft genomes of a novel of Sporanaerobacter strains.</title>
        <authorList>
            <person name="Ma S."/>
        </authorList>
    </citation>
    <scope>NUCLEOTIDE SEQUENCE [LARGE SCALE GENOMIC DNA]</scope>
    <source>
        <strain evidence="5">NJN-17</strain>
    </source>
</reference>
<dbReference type="EMBL" id="CP035282">
    <property type="protein sequence ID" value="QAT63512.1"/>
    <property type="molecule type" value="Genomic_DNA"/>
</dbReference>
<evidence type="ECO:0000313" key="4">
    <source>
        <dbReference type="EMBL" id="QAT63512.1"/>
    </source>
</evidence>
<keyword evidence="5" id="KW-1185">Reference proteome</keyword>
<organism evidence="4 5">
    <name type="scientific">Acidilutibacter cellobiosedens</name>
    <dbReference type="NCBI Taxonomy" id="2507161"/>
    <lineage>
        <taxon>Bacteria</taxon>
        <taxon>Bacillati</taxon>
        <taxon>Bacillota</taxon>
        <taxon>Tissierellia</taxon>
        <taxon>Tissierellales</taxon>
        <taxon>Acidilutibacteraceae</taxon>
        <taxon>Acidilutibacter</taxon>
    </lineage>
</organism>
<dbReference type="SUPFAM" id="SSF75217">
    <property type="entry name" value="alpha/beta knot"/>
    <property type="match status" value="1"/>
</dbReference>
<dbReference type="PANTHER" id="PTHR43191">
    <property type="entry name" value="RRNA METHYLTRANSFERASE 3"/>
    <property type="match status" value="1"/>
</dbReference>
<dbReference type="Gene3D" id="3.40.1280.10">
    <property type="match status" value="1"/>
</dbReference>
<dbReference type="InterPro" id="IPR001537">
    <property type="entry name" value="SpoU_MeTrfase"/>
</dbReference>
<dbReference type="GO" id="GO:0006396">
    <property type="term" value="P:RNA processing"/>
    <property type="evidence" value="ECO:0007669"/>
    <property type="project" value="InterPro"/>
</dbReference>
<dbReference type="Pfam" id="PF00588">
    <property type="entry name" value="SpoU_methylase"/>
    <property type="match status" value="1"/>
</dbReference>
<dbReference type="GO" id="GO:0008173">
    <property type="term" value="F:RNA methyltransferase activity"/>
    <property type="evidence" value="ECO:0007669"/>
    <property type="project" value="InterPro"/>
</dbReference>
<feature type="domain" description="tRNA/rRNA methyltransferase SpoU type" evidence="3">
    <location>
        <begin position="96"/>
        <end position="234"/>
    </location>
</feature>